<name>A0A4V3NZT8_9BACT</name>
<gene>
    <name evidence="1" type="ORF">E4633_07950</name>
</gene>
<dbReference type="InterPro" id="IPR013078">
    <property type="entry name" value="His_Pase_superF_clade-1"/>
</dbReference>
<evidence type="ECO:0000313" key="2">
    <source>
        <dbReference type="Proteomes" id="UP000306416"/>
    </source>
</evidence>
<comment type="caution">
    <text evidence="1">The sequence shown here is derived from an EMBL/GenBank/DDBJ whole genome shotgun (WGS) entry which is preliminary data.</text>
</comment>
<protein>
    <submittedName>
        <fullName evidence="1">Phosphohistidine phosphatase</fullName>
    </submittedName>
</protein>
<evidence type="ECO:0000313" key="1">
    <source>
        <dbReference type="EMBL" id="TGU72962.1"/>
    </source>
</evidence>
<dbReference type="SUPFAM" id="SSF53254">
    <property type="entry name" value="Phosphoglycerate mutase-like"/>
    <property type="match status" value="1"/>
</dbReference>
<proteinExistence type="predicted"/>
<dbReference type="SMART" id="SM00855">
    <property type="entry name" value="PGAM"/>
    <property type="match status" value="1"/>
</dbReference>
<reference evidence="1 2" key="1">
    <citation type="submission" date="2019-04" db="EMBL/GenBank/DDBJ databases">
        <title>Geobacter oryzae sp. nov., ferric-reducing bacteria isolated from paddy soil.</title>
        <authorList>
            <person name="Xu Z."/>
            <person name="Masuda Y."/>
            <person name="Itoh H."/>
            <person name="Senoo K."/>
        </authorList>
    </citation>
    <scope>NUCLEOTIDE SEQUENCE [LARGE SCALE GENOMIC DNA]</scope>
    <source>
        <strain evidence="1 2">Red111</strain>
    </source>
</reference>
<dbReference type="InterPro" id="IPR029033">
    <property type="entry name" value="His_PPase_superfam"/>
</dbReference>
<sequence length="173" mass="18894">MIIHIVRHAEAVERTAEIQEEHRYLTRRGRRRFRKAAKSLATLGISPDLILTSPLIRAVQTADILAEKLSYKRELIVATQLAPGFRPEALDELLGLYPQAGEVALVGHEPDLGLVTQALFGETDTLTLPKGSTVSFKRAADGTGDAHFLQMVTGGGRIVTTRGKAMDRLRQGG</sequence>
<dbReference type="RefSeq" id="WP_135869723.1">
    <property type="nucleotide sequence ID" value="NZ_SRSC01000002.1"/>
</dbReference>
<organism evidence="1 2">
    <name type="scientific">Geomonas terrae</name>
    <dbReference type="NCBI Taxonomy" id="2562681"/>
    <lineage>
        <taxon>Bacteria</taxon>
        <taxon>Pseudomonadati</taxon>
        <taxon>Thermodesulfobacteriota</taxon>
        <taxon>Desulfuromonadia</taxon>
        <taxon>Geobacterales</taxon>
        <taxon>Geobacteraceae</taxon>
        <taxon>Geomonas</taxon>
    </lineage>
</organism>
<accession>A0A4V3NZT8</accession>
<keyword evidence="2" id="KW-1185">Reference proteome</keyword>
<dbReference type="Gene3D" id="3.40.50.1240">
    <property type="entry name" value="Phosphoglycerate mutase-like"/>
    <property type="match status" value="1"/>
</dbReference>
<dbReference type="Proteomes" id="UP000306416">
    <property type="component" value="Unassembled WGS sequence"/>
</dbReference>
<dbReference type="Pfam" id="PF00300">
    <property type="entry name" value="His_Phos_1"/>
    <property type="match status" value="1"/>
</dbReference>
<dbReference type="AlphaFoldDB" id="A0A4V3NZT8"/>
<dbReference type="EMBL" id="SRSC01000002">
    <property type="protein sequence ID" value="TGU72962.1"/>
    <property type="molecule type" value="Genomic_DNA"/>
</dbReference>
<dbReference type="CDD" id="cd07067">
    <property type="entry name" value="HP_PGM_like"/>
    <property type="match status" value="1"/>
</dbReference>